<dbReference type="InterPro" id="IPR050556">
    <property type="entry name" value="Type_II_TA_system_RNase"/>
</dbReference>
<evidence type="ECO:0000256" key="1">
    <source>
        <dbReference type="ARBA" id="ARBA00001946"/>
    </source>
</evidence>
<comment type="cofactor">
    <cofactor evidence="1">
        <name>Mg(2+)</name>
        <dbReference type="ChEBI" id="CHEBI:18420"/>
    </cofactor>
</comment>
<proteinExistence type="inferred from homology"/>
<dbReference type="InterPro" id="IPR029060">
    <property type="entry name" value="PIN-like_dom_sf"/>
</dbReference>
<keyword evidence="2" id="KW-1277">Toxin-antitoxin system</keyword>
<evidence type="ECO:0000256" key="2">
    <source>
        <dbReference type="ARBA" id="ARBA00022649"/>
    </source>
</evidence>
<keyword evidence="6" id="KW-0460">Magnesium</keyword>
<evidence type="ECO:0000259" key="8">
    <source>
        <dbReference type="Pfam" id="PF01850"/>
    </source>
</evidence>
<keyword evidence="10" id="KW-1185">Reference proteome</keyword>
<comment type="caution">
    <text evidence="9">The sequence shown here is derived from an EMBL/GenBank/DDBJ whole genome shotgun (WGS) entry which is preliminary data.</text>
</comment>
<dbReference type="Gene3D" id="3.40.50.1010">
    <property type="entry name" value="5'-nuclease"/>
    <property type="match status" value="1"/>
</dbReference>
<dbReference type="Pfam" id="PF01850">
    <property type="entry name" value="PIN"/>
    <property type="match status" value="1"/>
</dbReference>
<dbReference type="SUPFAM" id="SSF88723">
    <property type="entry name" value="PIN domain-like"/>
    <property type="match status" value="1"/>
</dbReference>
<accession>A0ABS8Z7H3</accession>
<protein>
    <submittedName>
        <fullName evidence="9">Type II toxin-antitoxin system VapC family toxin</fullName>
    </submittedName>
</protein>
<keyword evidence="3" id="KW-0540">Nuclease</keyword>
<evidence type="ECO:0000256" key="6">
    <source>
        <dbReference type="ARBA" id="ARBA00022842"/>
    </source>
</evidence>
<dbReference type="Proteomes" id="UP001521150">
    <property type="component" value="Unassembled WGS sequence"/>
</dbReference>
<sequence length="149" mass="16632">MTERRFQVVAPGNGTTVTMVDTCVLLDVLTDDPQWADWAEEAIATARDEGDLAINPIIYAEVSAGFDTIEDLDEALPATDFAREPLPYQAGFLASRAFVAYRRRGGARRSPLPDFYIGAHAAVNNYRLLTRDTERFRTYFPKLDLISPS</sequence>
<dbReference type="RefSeq" id="WP_233724199.1">
    <property type="nucleotide sequence ID" value="NZ_JAJVCN010000001.1"/>
</dbReference>
<evidence type="ECO:0000256" key="4">
    <source>
        <dbReference type="ARBA" id="ARBA00022723"/>
    </source>
</evidence>
<evidence type="ECO:0000256" key="7">
    <source>
        <dbReference type="ARBA" id="ARBA00038093"/>
    </source>
</evidence>
<keyword evidence="4" id="KW-0479">Metal-binding</keyword>
<keyword evidence="5" id="KW-0378">Hydrolase</keyword>
<evidence type="ECO:0000313" key="10">
    <source>
        <dbReference type="Proteomes" id="UP001521150"/>
    </source>
</evidence>
<organism evidence="9 10">
    <name type="scientific">Kibdelosporangium philippinense</name>
    <dbReference type="NCBI Taxonomy" id="211113"/>
    <lineage>
        <taxon>Bacteria</taxon>
        <taxon>Bacillati</taxon>
        <taxon>Actinomycetota</taxon>
        <taxon>Actinomycetes</taxon>
        <taxon>Pseudonocardiales</taxon>
        <taxon>Pseudonocardiaceae</taxon>
        <taxon>Kibdelosporangium</taxon>
    </lineage>
</organism>
<reference evidence="9 10" key="1">
    <citation type="submission" date="2021-12" db="EMBL/GenBank/DDBJ databases">
        <title>Genome sequence of Kibdelosporangium philippinense ATCC 49844.</title>
        <authorList>
            <person name="Fedorov E.A."/>
            <person name="Omeragic M."/>
            <person name="Shalygina K.F."/>
            <person name="Maclea K.S."/>
        </authorList>
    </citation>
    <scope>NUCLEOTIDE SEQUENCE [LARGE SCALE GENOMIC DNA]</scope>
    <source>
        <strain evidence="9 10">ATCC 49844</strain>
    </source>
</reference>
<name>A0ABS8Z7H3_9PSEU</name>
<dbReference type="PANTHER" id="PTHR33653">
    <property type="entry name" value="RIBONUCLEASE VAPC2"/>
    <property type="match status" value="1"/>
</dbReference>
<feature type="domain" description="PIN" evidence="8">
    <location>
        <begin position="19"/>
        <end position="137"/>
    </location>
</feature>
<dbReference type="EMBL" id="JAJVCN010000001">
    <property type="protein sequence ID" value="MCE7002740.1"/>
    <property type="molecule type" value="Genomic_DNA"/>
</dbReference>
<evidence type="ECO:0000256" key="3">
    <source>
        <dbReference type="ARBA" id="ARBA00022722"/>
    </source>
</evidence>
<evidence type="ECO:0000313" key="9">
    <source>
        <dbReference type="EMBL" id="MCE7002740.1"/>
    </source>
</evidence>
<dbReference type="PANTHER" id="PTHR33653:SF1">
    <property type="entry name" value="RIBONUCLEASE VAPC2"/>
    <property type="match status" value="1"/>
</dbReference>
<evidence type="ECO:0000256" key="5">
    <source>
        <dbReference type="ARBA" id="ARBA00022801"/>
    </source>
</evidence>
<comment type="similarity">
    <text evidence="7">Belongs to the PINc/VapC protein family.</text>
</comment>
<dbReference type="InterPro" id="IPR002716">
    <property type="entry name" value="PIN_dom"/>
</dbReference>
<gene>
    <name evidence="9" type="ORF">LWC34_07835</name>
</gene>